<evidence type="ECO:0000313" key="2">
    <source>
        <dbReference type="Proteomes" id="UP000798662"/>
    </source>
</evidence>
<keyword evidence="2" id="KW-1185">Reference proteome</keyword>
<gene>
    <name evidence="1" type="ORF">I4F81_010042</name>
</gene>
<organism evidence="1 2">
    <name type="scientific">Pyropia yezoensis</name>
    <name type="common">Susabi-nori</name>
    <name type="synonym">Porphyra yezoensis</name>
    <dbReference type="NCBI Taxonomy" id="2788"/>
    <lineage>
        <taxon>Eukaryota</taxon>
        <taxon>Rhodophyta</taxon>
        <taxon>Bangiophyceae</taxon>
        <taxon>Bangiales</taxon>
        <taxon>Bangiaceae</taxon>
        <taxon>Pyropia</taxon>
    </lineage>
</organism>
<reference evidence="1" key="1">
    <citation type="submission" date="2019-11" db="EMBL/GenBank/DDBJ databases">
        <title>Nori genome reveals adaptations in red seaweeds to the harsh intertidal environment.</title>
        <authorList>
            <person name="Wang D."/>
            <person name="Mao Y."/>
        </authorList>
    </citation>
    <scope>NUCLEOTIDE SEQUENCE</scope>
    <source>
        <tissue evidence="1">Gametophyte</tissue>
    </source>
</reference>
<sequence length="182" mass="18327">MLAACLLDVGMGDELPPTGRPGGTGIAAEGTAGGAVVGEGASTSGLDGADPSAARLPGATGPSAAARAELDEVKERLRRLLLLEGDGPSPPQQPNEAAAPAAPGRVDARFLAYFKLGSAGKQAAASAYKVAAWAQDLSNAALSLYYERDDSSAAKLADRHAGAAIGARELVANTIAHYNYLE</sequence>
<dbReference type="EMBL" id="CM020620">
    <property type="protein sequence ID" value="KAK1867535.1"/>
    <property type="molecule type" value="Genomic_DNA"/>
</dbReference>
<accession>A0ACC3CBR5</accession>
<dbReference type="Proteomes" id="UP000798662">
    <property type="component" value="Chromosome 3"/>
</dbReference>
<name>A0ACC3CBR5_PYRYE</name>
<proteinExistence type="predicted"/>
<evidence type="ECO:0000313" key="1">
    <source>
        <dbReference type="EMBL" id="KAK1867535.1"/>
    </source>
</evidence>
<comment type="caution">
    <text evidence="1">The sequence shown here is derived from an EMBL/GenBank/DDBJ whole genome shotgun (WGS) entry which is preliminary data.</text>
</comment>
<protein>
    <submittedName>
        <fullName evidence="1">Uncharacterized protein</fullName>
    </submittedName>
</protein>